<keyword evidence="2" id="KW-0418">Kinase</keyword>
<keyword evidence="3" id="KW-1185">Reference proteome</keyword>
<evidence type="ECO:0000313" key="3">
    <source>
        <dbReference type="Proteomes" id="UP000265520"/>
    </source>
</evidence>
<proteinExistence type="predicted"/>
<evidence type="ECO:0000256" key="1">
    <source>
        <dbReference type="SAM" id="MobiDB-lite"/>
    </source>
</evidence>
<sequence>MQKLRAANESATPRRQTTPSKIAHTSSKRDSLPASSTPA</sequence>
<dbReference type="GO" id="GO:0016301">
    <property type="term" value="F:kinase activity"/>
    <property type="evidence" value="ECO:0007669"/>
    <property type="project" value="UniProtKB-KW"/>
</dbReference>
<organism evidence="2 3">
    <name type="scientific">Trifolium medium</name>
    <dbReference type="NCBI Taxonomy" id="97028"/>
    <lineage>
        <taxon>Eukaryota</taxon>
        <taxon>Viridiplantae</taxon>
        <taxon>Streptophyta</taxon>
        <taxon>Embryophyta</taxon>
        <taxon>Tracheophyta</taxon>
        <taxon>Spermatophyta</taxon>
        <taxon>Magnoliopsida</taxon>
        <taxon>eudicotyledons</taxon>
        <taxon>Gunneridae</taxon>
        <taxon>Pentapetalae</taxon>
        <taxon>rosids</taxon>
        <taxon>fabids</taxon>
        <taxon>Fabales</taxon>
        <taxon>Fabaceae</taxon>
        <taxon>Papilionoideae</taxon>
        <taxon>50 kb inversion clade</taxon>
        <taxon>NPAAA clade</taxon>
        <taxon>Hologalegina</taxon>
        <taxon>IRL clade</taxon>
        <taxon>Trifolieae</taxon>
        <taxon>Trifolium</taxon>
    </lineage>
</organism>
<comment type="caution">
    <text evidence="2">The sequence shown here is derived from an EMBL/GenBank/DDBJ whole genome shotgun (WGS) entry which is preliminary data.</text>
</comment>
<keyword evidence="2" id="KW-0808">Transferase</keyword>
<dbReference type="EMBL" id="LXQA010251729">
    <property type="protein sequence ID" value="MCI38075.1"/>
    <property type="molecule type" value="Genomic_DNA"/>
</dbReference>
<reference evidence="2 3" key="1">
    <citation type="journal article" date="2018" name="Front. Plant Sci.">
        <title>Red Clover (Trifolium pratense) and Zigzag Clover (T. medium) - A Picture of Genomic Similarities and Differences.</title>
        <authorList>
            <person name="Dluhosova J."/>
            <person name="Istvanek J."/>
            <person name="Nedelnik J."/>
            <person name="Repkova J."/>
        </authorList>
    </citation>
    <scope>NUCLEOTIDE SEQUENCE [LARGE SCALE GENOMIC DNA]</scope>
    <source>
        <strain evidence="3">cv. 10/8</strain>
        <tissue evidence="2">Leaf</tissue>
    </source>
</reference>
<accession>A0A392RR62</accession>
<protein>
    <submittedName>
        <fullName evidence="2">Serine/threonine-protein kinase Nek2-like</fullName>
    </submittedName>
</protein>
<dbReference type="Proteomes" id="UP000265520">
    <property type="component" value="Unassembled WGS sequence"/>
</dbReference>
<feature type="region of interest" description="Disordered" evidence="1">
    <location>
        <begin position="1"/>
        <end position="39"/>
    </location>
</feature>
<feature type="compositionally biased region" description="Polar residues" evidence="1">
    <location>
        <begin position="9"/>
        <end position="25"/>
    </location>
</feature>
<feature type="non-terminal residue" evidence="2">
    <location>
        <position position="39"/>
    </location>
</feature>
<name>A0A392RR62_9FABA</name>
<dbReference type="AlphaFoldDB" id="A0A392RR62"/>
<evidence type="ECO:0000313" key="2">
    <source>
        <dbReference type="EMBL" id="MCI38075.1"/>
    </source>
</evidence>